<sequence>MKKYKMEPTELKNELFMLVSYVITSARGLYDEPDNYGIFRLIDSAGRLLAIMESAGMSDDFIASLREQIDEERESSMDDDAQKRHLDAMVLKIARELQKR</sequence>
<reference evidence="1" key="1">
    <citation type="journal article" date="2015" name="Genome Announc.">
        <title>Draft Genome Sequence of Anaerolineae Strain TC1, a Novel Isolate from a Methanogenic Wastewater Treatment System.</title>
        <authorList>
            <person name="Matsuura N."/>
            <person name="Tourlousse D.M."/>
            <person name="Sun L."/>
            <person name="Toyonaga M."/>
            <person name="Kuroda K."/>
            <person name="Ohashi A."/>
            <person name="Cruz R."/>
            <person name="Yamaguchi T."/>
            <person name="Sekiguchi Y."/>
        </authorList>
    </citation>
    <scope>NUCLEOTIDE SEQUENCE [LARGE SCALE GENOMIC DNA]</scope>
    <source>
        <strain evidence="1">TC1</strain>
    </source>
</reference>
<dbReference type="EMBL" id="DF968181">
    <property type="protein sequence ID" value="GAP40131.1"/>
    <property type="molecule type" value="Genomic_DNA"/>
</dbReference>
<dbReference type="RefSeq" id="WP_062279167.1">
    <property type="nucleotide sequence ID" value="NZ_DF968181.1"/>
</dbReference>
<dbReference type="Proteomes" id="UP000053370">
    <property type="component" value="Unassembled WGS sequence"/>
</dbReference>
<dbReference type="STRING" id="1678840.ATC1_1397"/>
<protein>
    <submittedName>
        <fullName evidence="1">Uncharacterized protein</fullName>
    </submittedName>
</protein>
<evidence type="ECO:0000313" key="1">
    <source>
        <dbReference type="EMBL" id="GAP40131.1"/>
    </source>
</evidence>
<dbReference type="AlphaFoldDB" id="A0A0S7BUG8"/>
<dbReference type="InterPro" id="IPR046074">
    <property type="entry name" value="DUF6092"/>
</dbReference>
<proteinExistence type="predicted"/>
<accession>A0A0S7BUG8</accession>
<gene>
    <name evidence="1" type="ORF">ATC1_1397</name>
</gene>
<keyword evidence="2" id="KW-1185">Reference proteome</keyword>
<name>A0A0S7BUG8_9CHLR</name>
<organism evidence="1">
    <name type="scientific">Flexilinea flocculi</name>
    <dbReference type="NCBI Taxonomy" id="1678840"/>
    <lineage>
        <taxon>Bacteria</taxon>
        <taxon>Bacillati</taxon>
        <taxon>Chloroflexota</taxon>
        <taxon>Anaerolineae</taxon>
        <taxon>Anaerolineales</taxon>
        <taxon>Anaerolineaceae</taxon>
        <taxon>Flexilinea</taxon>
    </lineage>
</organism>
<dbReference type="Pfam" id="PF19585">
    <property type="entry name" value="DUF6092"/>
    <property type="match status" value="1"/>
</dbReference>
<evidence type="ECO:0000313" key="2">
    <source>
        <dbReference type="Proteomes" id="UP000053370"/>
    </source>
</evidence>
<dbReference type="OrthoDB" id="3431925at2"/>